<reference evidence="1 2" key="1">
    <citation type="submission" date="2024-03" db="EMBL/GenBank/DDBJ databases">
        <title>Human intestinal bacterial collection.</title>
        <authorList>
            <person name="Pauvert C."/>
            <person name="Hitch T.C.A."/>
            <person name="Clavel T."/>
        </authorList>
    </citation>
    <scope>NUCLEOTIDE SEQUENCE [LARGE SCALE GENOMIC DNA]</scope>
    <source>
        <strain evidence="1 2">CLA-SR-H024</strain>
    </source>
</reference>
<comment type="caution">
    <text evidence="1">The sequence shown here is derived from an EMBL/GenBank/DDBJ whole genome shotgun (WGS) entry which is preliminary data.</text>
</comment>
<dbReference type="RefSeq" id="WP_235252345.1">
    <property type="nucleotide sequence ID" value="NZ_JBBMFN010000011.1"/>
</dbReference>
<evidence type="ECO:0000313" key="2">
    <source>
        <dbReference type="Proteomes" id="UP001465426"/>
    </source>
</evidence>
<keyword evidence="2" id="KW-1185">Reference proteome</keyword>
<protein>
    <submittedName>
        <fullName evidence="1">Uncharacterized protein</fullName>
    </submittedName>
</protein>
<evidence type="ECO:0000313" key="1">
    <source>
        <dbReference type="EMBL" id="MEQ2465369.1"/>
    </source>
</evidence>
<proteinExistence type="predicted"/>
<dbReference type="EMBL" id="JBBMFN010000011">
    <property type="protein sequence ID" value="MEQ2465369.1"/>
    <property type="molecule type" value="Genomic_DNA"/>
</dbReference>
<organism evidence="1 2">
    <name type="scientific">Niallia hominis</name>
    <dbReference type="NCBI Taxonomy" id="3133173"/>
    <lineage>
        <taxon>Bacteria</taxon>
        <taxon>Bacillati</taxon>
        <taxon>Bacillota</taxon>
        <taxon>Bacilli</taxon>
        <taxon>Bacillales</taxon>
        <taxon>Bacillaceae</taxon>
        <taxon>Niallia</taxon>
    </lineage>
</organism>
<gene>
    <name evidence="1" type="ORF">WMO63_06760</name>
</gene>
<accession>A0ABV1EW99</accession>
<name>A0ABV1EW99_9BACI</name>
<sequence length="173" mass="20320">MRKMKMDEMFKEMKTGFMYSTVINNAMNGSTPEIVFVIKDYNHKVKKMVNKPYANVRASIEDNGTVSGLLYLVQFGSSDKNIYHSWFDKTIQLKELSHFLNQKKVAHYFVNEKNQVIDILLIPNSLIEIVHKYLQNVDPLWTIKEFDTLVYETMGKYKSRLGLWEYITKNMAS</sequence>
<dbReference type="Proteomes" id="UP001465426">
    <property type="component" value="Unassembled WGS sequence"/>
</dbReference>